<dbReference type="EC" id="2.7.8.26" evidence="5 19"/>
<evidence type="ECO:0000256" key="16">
    <source>
        <dbReference type="ARBA" id="ARBA00032853"/>
    </source>
</evidence>
<feature type="transmembrane region" description="Helical" evidence="19">
    <location>
        <begin position="45"/>
        <end position="69"/>
    </location>
</feature>
<comment type="subcellular location">
    <subcellularLocation>
        <location evidence="2 19">Cell membrane</location>
        <topology evidence="2 19">Multi-pass membrane protein</topology>
    </subcellularLocation>
</comment>
<evidence type="ECO:0000256" key="3">
    <source>
        <dbReference type="ARBA" id="ARBA00004663"/>
    </source>
</evidence>
<dbReference type="OrthoDB" id="9794223at2"/>
<keyword evidence="12 19" id="KW-1133">Transmembrane helix</keyword>
<evidence type="ECO:0000256" key="4">
    <source>
        <dbReference type="ARBA" id="ARBA00010561"/>
    </source>
</evidence>
<evidence type="ECO:0000256" key="18">
    <source>
        <dbReference type="ARBA" id="ARBA00049504"/>
    </source>
</evidence>
<feature type="transmembrane region" description="Helical" evidence="19">
    <location>
        <begin position="120"/>
        <end position="141"/>
    </location>
</feature>
<evidence type="ECO:0000313" key="21">
    <source>
        <dbReference type="Proteomes" id="UP000264006"/>
    </source>
</evidence>
<evidence type="ECO:0000313" key="20">
    <source>
        <dbReference type="EMBL" id="AXV07835.1"/>
    </source>
</evidence>
<keyword evidence="11 19" id="KW-0460">Magnesium</keyword>
<dbReference type="NCBIfam" id="TIGR00317">
    <property type="entry name" value="cobS"/>
    <property type="match status" value="1"/>
</dbReference>
<evidence type="ECO:0000256" key="19">
    <source>
        <dbReference type="HAMAP-Rule" id="MF_00719"/>
    </source>
</evidence>
<keyword evidence="7 19" id="KW-1003">Cell membrane</keyword>
<keyword evidence="10 19" id="KW-0812">Transmembrane</keyword>
<evidence type="ECO:0000256" key="10">
    <source>
        <dbReference type="ARBA" id="ARBA00022692"/>
    </source>
</evidence>
<dbReference type="InterPro" id="IPR003805">
    <property type="entry name" value="CobS"/>
</dbReference>
<evidence type="ECO:0000256" key="9">
    <source>
        <dbReference type="ARBA" id="ARBA00022679"/>
    </source>
</evidence>
<comment type="function">
    <text evidence="14 19">Joins adenosylcobinamide-GDP and alpha-ribazole to generate adenosylcobalamin (Ado-cobalamin). Also synthesizes adenosylcobalamin 5'-phosphate from adenosylcobinamide-GDP and alpha-ribazole 5'-phosphate.</text>
</comment>
<feature type="transmembrane region" description="Helical" evidence="19">
    <location>
        <begin position="238"/>
        <end position="256"/>
    </location>
</feature>
<evidence type="ECO:0000256" key="5">
    <source>
        <dbReference type="ARBA" id="ARBA00013200"/>
    </source>
</evidence>
<dbReference type="EMBL" id="CP031165">
    <property type="protein sequence ID" value="AXV07835.1"/>
    <property type="molecule type" value="Genomic_DNA"/>
</dbReference>
<dbReference type="GO" id="GO:0005886">
    <property type="term" value="C:plasma membrane"/>
    <property type="evidence" value="ECO:0007669"/>
    <property type="project" value="UniProtKB-SubCell"/>
</dbReference>
<keyword evidence="21" id="KW-1185">Reference proteome</keyword>
<proteinExistence type="inferred from homology"/>
<evidence type="ECO:0000256" key="11">
    <source>
        <dbReference type="ARBA" id="ARBA00022842"/>
    </source>
</evidence>
<dbReference type="UniPathway" id="UPA00148">
    <property type="reaction ID" value="UER00238"/>
</dbReference>
<organism evidence="20 21">
    <name type="scientific">Euzebya pacifica</name>
    <dbReference type="NCBI Taxonomy" id="1608957"/>
    <lineage>
        <taxon>Bacteria</taxon>
        <taxon>Bacillati</taxon>
        <taxon>Actinomycetota</taxon>
        <taxon>Nitriliruptoria</taxon>
        <taxon>Euzebyales</taxon>
    </lineage>
</organism>
<dbReference type="HAMAP" id="MF_00719">
    <property type="entry name" value="CobS"/>
    <property type="match status" value="1"/>
</dbReference>
<dbReference type="Pfam" id="PF02654">
    <property type="entry name" value="CobS"/>
    <property type="match status" value="1"/>
</dbReference>
<dbReference type="RefSeq" id="WP_114592267.1">
    <property type="nucleotide sequence ID" value="NZ_CP031165.1"/>
</dbReference>
<dbReference type="GO" id="GO:0051073">
    <property type="term" value="F:adenosylcobinamide-GDP ribazoletransferase activity"/>
    <property type="evidence" value="ECO:0007669"/>
    <property type="project" value="UniProtKB-UniRule"/>
</dbReference>
<dbReference type="PANTHER" id="PTHR34148:SF1">
    <property type="entry name" value="ADENOSYLCOBINAMIDE-GDP RIBAZOLETRANSFERASE"/>
    <property type="match status" value="1"/>
</dbReference>
<protein>
    <recommendedName>
        <fullName evidence="6 19">Adenosylcobinamide-GDP ribazoletransferase</fullName>
        <ecNumber evidence="5 19">2.7.8.26</ecNumber>
    </recommendedName>
    <alternativeName>
        <fullName evidence="16 19">Cobalamin synthase</fullName>
    </alternativeName>
    <alternativeName>
        <fullName evidence="15 19">Cobalamin-5'-phosphate synthase</fullName>
    </alternativeName>
</protein>
<dbReference type="Proteomes" id="UP000264006">
    <property type="component" value="Chromosome"/>
</dbReference>
<evidence type="ECO:0000256" key="14">
    <source>
        <dbReference type="ARBA" id="ARBA00025228"/>
    </source>
</evidence>
<evidence type="ECO:0000256" key="1">
    <source>
        <dbReference type="ARBA" id="ARBA00001946"/>
    </source>
</evidence>
<sequence length="262" mass="26284">MIAHRPAMMATPVHPRLFLVALQLLTRLPVGDPMESDRDVADSVAWYAVVGALVGGLSGFVWWMAALALPTRAAAVLAVGATVMLTGALHEDGLADTADGLFGGRTPTDRLRIMKDSATGAYGVLALVLIVLLRVNLLAALSPVAGAAALVVAGSLSRGVTAIAMLNAVPARRDGSGAVLLDHLRPGPAIAAGVTAVVATSLFAGLEAIPVVLAAGAAAFAVRVSAVRRLGGLTGDTIGAMILLSDAAVLSLLVALEVGAGL</sequence>
<evidence type="ECO:0000256" key="12">
    <source>
        <dbReference type="ARBA" id="ARBA00022989"/>
    </source>
</evidence>
<feature type="transmembrane region" description="Helical" evidence="19">
    <location>
        <begin position="147"/>
        <end position="169"/>
    </location>
</feature>
<comment type="cofactor">
    <cofactor evidence="1 19">
        <name>Mg(2+)</name>
        <dbReference type="ChEBI" id="CHEBI:18420"/>
    </cofactor>
</comment>
<keyword evidence="8 19" id="KW-0169">Cobalamin biosynthesis</keyword>
<evidence type="ECO:0000256" key="13">
    <source>
        <dbReference type="ARBA" id="ARBA00023136"/>
    </source>
</evidence>
<dbReference type="GO" id="GO:0008818">
    <property type="term" value="F:cobalamin 5'-phosphate synthase activity"/>
    <property type="evidence" value="ECO:0007669"/>
    <property type="project" value="UniProtKB-UniRule"/>
</dbReference>
<comment type="pathway">
    <text evidence="3 19">Cofactor biosynthesis; adenosylcobalamin biosynthesis; adenosylcobalamin from cob(II)yrinate a,c-diamide: step 7/7.</text>
</comment>
<comment type="catalytic activity">
    <reaction evidence="18 19">
        <text>alpha-ribazole 5'-phosphate + adenosylcob(III)inamide-GDP = adenosylcob(III)alamin 5'-phosphate + GMP + H(+)</text>
        <dbReference type="Rhea" id="RHEA:23560"/>
        <dbReference type="ChEBI" id="CHEBI:15378"/>
        <dbReference type="ChEBI" id="CHEBI:57918"/>
        <dbReference type="ChEBI" id="CHEBI:58115"/>
        <dbReference type="ChEBI" id="CHEBI:60487"/>
        <dbReference type="ChEBI" id="CHEBI:60493"/>
        <dbReference type="EC" id="2.7.8.26"/>
    </reaction>
</comment>
<evidence type="ECO:0000256" key="6">
    <source>
        <dbReference type="ARBA" id="ARBA00015850"/>
    </source>
</evidence>
<gene>
    <name evidence="19" type="primary">cobS</name>
    <name evidence="20" type="ORF">DVS28_a3159</name>
</gene>
<accession>A0A346Y038</accession>
<dbReference type="KEGG" id="euz:DVS28_a3159"/>
<comment type="catalytic activity">
    <reaction evidence="17 19">
        <text>alpha-ribazole + adenosylcob(III)inamide-GDP = adenosylcob(III)alamin + GMP + H(+)</text>
        <dbReference type="Rhea" id="RHEA:16049"/>
        <dbReference type="ChEBI" id="CHEBI:10329"/>
        <dbReference type="ChEBI" id="CHEBI:15378"/>
        <dbReference type="ChEBI" id="CHEBI:18408"/>
        <dbReference type="ChEBI" id="CHEBI:58115"/>
        <dbReference type="ChEBI" id="CHEBI:60487"/>
        <dbReference type="EC" id="2.7.8.26"/>
    </reaction>
</comment>
<evidence type="ECO:0000256" key="7">
    <source>
        <dbReference type="ARBA" id="ARBA00022475"/>
    </source>
</evidence>
<dbReference type="AlphaFoldDB" id="A0A346Y038"/>
<name>A0A346Y038_9ACTN</name>
<dbReference type="PANTHER" id="PTHR34148">
    <property type="entry name" value="ADENOSYLCOBINAMIDE-GDP RIBAZOLETRANSFERASE"/>
    <property type="match status" value="1"/>
</dbReference>
<keyword evidence="9 19" id="KW-0808">Transferase</keyword>
<reference evidence="20 21" key="1">
    <citation type="submission" date="2018-09" db="EMBL/GenBank/DDBJ databases">
        <title>Complete genome sequence of Euzebya sp. DY32-46 isolated from seawater of Pacific Ocean.</title>
        <authorList>
            <person name="Xu L."/>
            <person name="Wu Y.-H."/>
            <person name="Xu X.-W."/>
        </authorList>
    </citation>
    <scope>NUCLEOTIDE SEQUENCE [LARGE SCALE GENOMIC DNA]</scope>
    <source>
        <strain evidence="20 21">DY32-46</strain>
    </source>
</reference>
<evidence type="ECO:0000256" key="15">
    <source>
        <dbReference type="ARBA" id="ARBA00032605"/>
    </source>
</evidence>
<keyword evidence="13 19" id="KW-0472">Membrane</keyword>
<comment type="similarity">
    <text evidence="4 19">Belongs to the CobS family.</text>
</comment>
<dbReference type="GO" id="GO:0009236">
    <property type="term" value="P:cobalamin biosynthetic process"/>
    <property type="evidence" value="ECO:0007669"/>
    <property type="project" value="UniProtKB-UniRule"/>
</dbReference>
<evidence type="ECO:0000256" key="17">
    <source>
        <dbReference type="ARBA" id="ARBA00048623"/>
    </source>
</evidence>
<evidence type="ECO:0000256" key="8">
    <source>
        <dbReference type="ARBA" id="ARBA00022573"/>
    </source>
</evidence>
<evidence type="ECO:0000256" key="2">
    <source>
        <dbReference type="ARBA" id="ARBA00004651"/>
    </source>
</evidence>
<feature type="transmembrane region" description="Helical" evidence="19">
    <location>
        <begin position="190"/>
        <end position="218"/>
    </location>
</feature>